<dbReference type="PANTHER" id="PTHR11070:SF45">
    <property type="entry name" value="DNA 3'-5' HELICASE"/>
    <property type="match status" value="1"/>
</dbReference>
<dbReference type="GO" id="GO:0005829">
    <property type="term" value="C:cytosol"/>
    <property type="evidence" value="ECO:0007669"/>
    <property type="project" value="TreeGrafter"/>
</dbReference>
<name>A0A8J3KGK9_9ACTN</name>
<dbReference type="InterPro" id="IPR014016">
    <property type="entry name" value="UvrD-like_ATP-bd"/>
</dbReference>
<reference evidence="7 8" key="1">
    <citation type="submission" date="2021-01" db="EMBL/GenBank/DDBJ databases">
        <title>Whole genome shotgun sequence of Catellatospora citrea NBRC 14495.</title>
        <authorList>
            <person name="Komaki H."/>
            <person name="Tamura T."/>
        </authorList>
    </citation>
    <scope>NUCLEOTIDE SEQUENCE [LARGE SCALE GENOMIC DNA]</scope>
    <source>
        <strain evidence="7 8">NBRC 14495</strain>
    </source>
</reference>
<keyword evidence="3 5" id="KW-0347">Helicase</keyword>
<dbReference type="GO" id="GO:0000725">
    <property type="term" value="P:recombinational repair"/>
    <property type="evidence" value="ECO:0007669"/>
    <property type="project" value="TreeGrafter"/>
</dbReference>
<dbReference type="PANTHER" id="PTHR11070">
    <property type="entry name" value="UVRD / RECB / PCRA DNA HELICASE FAMILY MEMBER"/>
    <property type="match status" value="1"/>
</dbReference>
<evidence type="ECO:0000259" key="6">
    <source>
        <dbReference type="PROSITE" id="PS51198"/>
    </source>
</evidence>
<protein>
    <submittedName>
        <fullName evidence="7">DNA helicase</fullName>
    </submittedName>
</protein>
<dbReference type="GO" id="GO:0003677">
    <property type="term" value="F:DNA binding"/>
    <property type="evidence" value="ECO:0007669"/>
    <property type="project" value="InterPro"/>
</dbReference>
<dbReference type="Gene3D" id="3.40.50.300">
    <property type="entry name" value="P-loop containing nucleotide triphosphate hydrolases"/>
    <property type="match status" value="3"/>
</dbReference>
<dbReference type="InterPro" id="IPR027417">
    <property type="entry name" value="P-loop_NTPase"/>
</dbReference>
<accession>A0A8J3KGK9</accession>
<feature type="domain" description="UvrD-like helicase ATP-binding" evidence="6">
    <location>
        <begin position="199"/>
        <end position="580"/>
    </location>
</feature>
<dbReference type="AlphaFoldDB" id="A0A8J3KGK9"/>
<dbReference type="InterPro" id="IPR027785">
    <property type="entry name" value="UvrD-like_helicase_C"/>
</dbReference>
<dbReference type="Proteomes" id="UP000659904">
    <property type="component" value="Unassembled WGS sequence"/>
</dbReference>
<keyword evidence="2 5" id="KW-0378">Hydrolase</keyword>
<dbReference type="GO" id="GO:0016787">
    <property type="term" value="F:hydrolase activity"/>
    <property type="evidence" value="ECO:0007669"/>
    <property type="project" value="UniProtKB-UniRule"/>
</dbReference>
<evidence type="ECO:0000313" key="8">
    <source>
        <dbReference type="Proteomes" id="UP000659904"/>
    </source>
</evidence>
<keyword evidence="4 5" id="KW-0067">ATP-binding</keyword>
<dbReference type="GO" id="GO:0005524">
    <property type="term" value="F:ATP binding"/>
    <property type="evidence" value="ECO:0007669"/>
    <property type="project" value="UniProtKB-UniRule"/>
</dbReference>
<evidence type="ECO:0000256" key="2">
    <source>
        <dbReference type="ARBA" id="ARBA00022801"/>
    </source>
</evidence>
<proteinExistence type="predicted"/>
<dbReference type="EMBL" id="BONH01000001">
    <property type="protein sequence ID" value="GIF95494.1"/>
    <property type="molecule type" value="Genomic_DNA"/>
</dbReference>
<evidence type="ECO:0000256" key="5">
    <source>
        <dbReference type="PROSITE-ProRule" id="PRU00560"/>
    </source>
</evidence>
<organism evidence="7 8">
    <name type="scientific">Catellatospora citrea</name>
    <dbReference type="NCBI Taxonomy" id="53366"/>
    <lineage>
        <taxon>Bacteria</taxon>
        <taxon>Bacillati</taxon>
        <taxon>Actinomycetota</taxon>
        <taxon>Actinomycetes</taxon>
        <taxon>Micromonosporales</taxon>
        <taxon>Micromonosporaceae</taxon>
        <taxon>Catellatospora</taxon>
    </lineage>
</organism>
<sequence length="720" mass="79739">MSDNTLHDEIAIEQQHVDRVYARLARLRADAAKAEADGYQLARVGTFGSLVERDAMVFHAARRRQAFDSEHEGLVFGRLDMHPSRIEPDEAAADPEAAGWDERPRYIGRLGVRTETAEPLLIDWRAPAAAAFYRATAAQPLGVIRRRMISSFGEKVTGLEDDLLDPSAAPEGMRVVGDGALLAALSRAKGTGMRDIVATIQHEQDLAIRSPASGVTMVEGGPGTGKTAVALHRAAYLLYSDRARFAGGGVLIVGPSPVFVEYIETVLPSLGEDTATLKSLGQLVPGYDATREETAAVRAVKGSTRMRRVLRRAAEDAPPGSPDGLRIRYRGEWLELTWRQGEEIRRRIGRGNRRNEIRAKAFGAVLDQLWEQMKAKQPRLEQARFDEELTEHEGFRDFLKAWWPLVRPVQVLGWLADPQRLRRYAEGTLSNEEQRTLVRALAPLREQGPSIDDVPLLDELQELLGDKPKPRVRRREAYTVGGVREVATSYERSRAASAAAPRENDYRDYAHVVVDEAQDVTPMQWRMIGRRGHAASWTVVGDPAQSAWIGSAGEVARARDEALGGRKRFPHQLTTNYRNSTEIFEVAAEVIRRVSPDLPLPKAVRTTGVAPVHRIVERAQLDDAVRDAVAALLGEVEGTVGVITPDARIRDRITARLSEWDTERLRVVTALAAKGMEYDAVVLVEPGLIDAGTDAGRRTLYVALSRATQRLTTIATRPWR</sequence>
<evidence type="ECO:0000256" key="1">
    <source>
        <dbReference type="ARBA" id="ARBA00022741"/>
    </source>
</evidence>
<dbReference type="Pfam" id="PF13538">
    <property type="entry name" value="UvrD_C_2"/>
    <property type="match status" value="1"/>
</dbReference>
<dbReference type="RefSeq" id="WP_120316312.1">
    <property type="nucleotide sequence ID" value="NZ_BONH01000001.1"/>
</dbReference>
<dbReference type="Pfam" id="PF13245">
    <property type="entry name" value="AAA_19"/>
    <property type="match status" value="1"/>
</dbReference>
<keyword evidence="1 5" id="KW-0547">Nucleotide-binding</keyword>
<evidence type="ECO:0000256" key="3">
    <source>
        <dbReference type="ARBA" id="ARBA00022806"/>
    </source>
</evidence>
<dbReference type="PROSITE" id="PS51198">
    <property type="entry name" value="UVRD_HELICASE_ATP_BIND"/>
    <property type="match status" value="1"/>
</dbReference>
<feature type="binding site" evidence="5">
    <location>
        <begin position="220"/>
        <end position="227"/>
    </location>
    <ligand>
        <name>ATP</name>
        <dbReference type="ChEBI" id="CHEBI:30616"/>
    </ligand>
</feature>
<evidence type="ECO:0000256" key="4">
    <source>
        <dbReference type="ARBA" id="ARBA00022840"/>
    </source>
</evidence>
<evidence type="ECO:0000313" key="7">
    <source>
        <dbReference type="EMBL" id="GIF95494.1"/>
    </source>
</evidence>
<comment type="caution">
    <text evidence="7">The sequence shown here is derived from an EMBL/GenBank/DDBJ whole genome shotgun (WGS) entry which is preliminary data.</text>
</comment>
<dbReference type="GO" id="GO:0043138">
    <property type="term" value="F:3'-5' DNA helicase activity"/>
    <property type="evidence" value="ECO:0007669"/>
    <property type="project" value="TreeGrafter"/>
</dbReference>
<keyword evidence="8" id="KW-1185">Reference proteome</keyword>
<dbReference type="SUPFAM" id="SSF52540">
    <property type="entry name" value="P-loop containing nucleoside triphosphate hydrolases"/>
    <property type="match status" value="1"/>
</dbReference>
<dbReference type="InterPro" id="IPR000212">
    <property type="entry name" value="DNA_helicase_UvrD/REP"/>
</dbReference>
<gene>
    <name evidence="7" type="ORF">Cci01nite_05880</name>
</gene>